<dbReference type="STRING" id="221988.MS1639"/>
<dbReference type="InterPro" id="IPR056339">
    <property type="entry name" value="CARF_Card1"/>
</dbReference>
<dbReference type="HOGENOM" id="CLU_051128_0_0_6"/>
<dbReference type="CDD" id="cd22364">
    <property type="entry name" value="VC1899-like"/>
    <property type="match status" value="1"/>
</dbReference>
<dbReference type="Gene3D" id="3.40.1350.10">
    <property type="match status" value="1"/>
</dbReference>
<dbReference type="Pfam" id="PF09002">
    <property type="entry name" value="Card1_endonuc"/>
    <property type="match status" value="1"/>
</dbReference>
<name>Q65S14_MANSM</name>
<dbReference type="EMBL" id="AE016827">
    <property type="protein sequence ID" value="AAU38246.1"/>
    <property type="molecule type" value="Genomic_DNA"/>
</dbReference>
<dbReference type="GO" id="GO:0003676">
    <property type="term" value="F:nucleic acid binding"/>
    <property type="evidence" value="ECO:0007669"/>
    <property type="project" value="InterPro"/>
</dbReference>
<dbReference type="InterPro" id="IPR011335">
    <property type="entry name" value="Restrct_endonuc-II-like"/>
</dbReference>
<evidence type="ECO:0000313" key="4">
    <source>
        <dbReference type="Proteomes" id="UP000000607"/>
    </source>
</evidence>
<feature type="domain" description="Card1 CARF" evidence="2">
    <location>
        <begin position="19"/>
        <end position="144"/>
    </location>
</feature>
<dbReference type="KEGG" id="msu:MS1639"/>
<dbReference type="Gene3D" id="3.40.50.10770">
    <property type="entry name" value="Hypothetical protein VC1899 like domain (Restriction endonuclease-like)"/>
    <property type="match status" value="1"/>
</dbReference>
<evidence type="ECO:0000259" key="2">
    <source>
        <dbReference type="Pfam" id="PF23400"/>
    </source>
</evidence>
<feature type="domain" description="Card1 endonuclease" evidence="1">
    <location>
        <begin position="252"/>
        <end position="392"/>
    </location>
</feature>
<dbReference type="Gene3D" id="1.10.10.680">
    <property type="entry name" value="Hypothetical protein VC1899 (Restriction endonuclease-like)"/>
    <property type="match status" value="1"/>
</dbReference>
<evidence type="ECO:0000259" key="1">
    <source>
        <dbReference type="Pfam" id="PF09002"/>
    </source>
</evidence>
<organism evidence="3 4">
    <name type="scientific">Mannheimia succiniciproducens (strain KCTC 0769BP / MBEL55E)</name>
    <dbReference type="NCBI Taxonomy" id="221988"/>
    <lineage>
        <taxon>Bacteria</taxon>
        <taxon>Pseudomonadati</taxon>
        <taxon>Pseudomonadota</taxon>
        <taxon>Gammaproteobacteria</taxon>
        <taxon>Pasteurellales</taxon>
        <taxon>Pasteurellaceae</taxon>
        <taxon>Basfia</taxon>
    </lineage>
</organism>
<sequence length="394" mass="45335">MRHFIFKNYKDSFMQKYDIHVCLVSAQAAPNLLPTLDKGFKPKKAVFVVSTRNDIKEKANSLHLAFKQNGIDVDIMNLSDEFDFQRMEIELLDLLTKYKNENIALNVTGGTKLMAIAAQNAFSGVKPIFYINTDREEIIFISKEGDNYIPVQKLNTETFISTYLSGYGITILKNKDNFNFHKLGMFTERFATRQKNYKDIISSLNSLACAADNSNLEASLAGYNNDLRLIIEDLADEDLVKLNGDIVDFKNESTRSFLNGNWLEYFTYKQANSITDVIDVDWNVEVVDSKYEKNKIGVNNELDVVFMAKNKCHIIECKTMNFENEENSAKLQGYLDKLKSLKDYGGSLTKVCLVSFYPIPAHVKRRAEKDNIEIIDDYRIKDLKEKLQNWIREK</sequence>
<protein>
    <recommendedName>
        <fullName evidence="5">DUF1887 domain-containing protein</fullName>
    </recommendedName>
</protein>
<gene>
    <name evidence="3" type="ordered locus">MS1639</name>
</gene>
<reference evidence="3 4" key="1">
    <citation type="journal article" date="2004" name="Nat. Biotechnol.">
        <title>The genome sequence of the capnophilic rumen bacterium Mannheimia succiniciproducens.</title>
        <authorList>
            <person name="Hong S.H."/>
            <person name="Kim J.S."/>
            <person name="Lee S.Y."/>
            <person name="In Y.H."/>
            <person name="Choi S.S."/>
            <person name="Rih J.-K."/>
            <person name="Kim C.H."/>
            <person name="Jeong H."/>
            <person name="Hur C.G."/>
            <person name="Kim J.J."/>
        </authorList>
    </citation>
    <scope>NUCLEOTIDE SEQUENCE [LARGE SCALE GENOMIC DNA]</scope>
    <source>
        <strain evidence="4">KCTC 0769BP / MBEL55E</strain>
    </source>
</reference>
<dbReference type="AlphaFoldDB" id="Q65S14"/>
<evidence type="ECO:0000313" key="3">
    <source>
        <dbReference type="EMBL" id="AAU38246.1"/>
    </source>
</evidence>
<evidence type="ECO:0008006" key="5">
    <source>
        <dbReference type="Google" id="ProtNLM"/>
    </source>
</evidence>
<dbReference type="SUPFAM" id="SSF52980">
    <property type="entry name" value="Restriction endonuclease-like"/>
    <property type="match status" value="1"/>
</dbReference>
<dbReference type="eggNOG" id="COG4006">
    <property type="taxonomic scope" value="Bacteria"/>
</dbReference>
<dbReference type="InterPro" id="IPR011856">
    <property type="entry name" value="tRNA_endonuc-like_dom_sf"/>
</dbReference>
<dbReference type="Pfam" id="PF23400">
    <property type="entry name" value="CARF_Card1"/>
    <property type="match status" value="1"/>
</dbReference>
<accession>Q65S14</accession>
<proteinExistence type="predicted"/>
<dbReference type="InterPro" id="IPR015093">
    <property type="entry name" value="Card1_endonucl_dom"/>
</dbReference>
<dbReference type="Proteomes" id="UP000000607">
    <property type="component" value="Chromosome"/>
</dbReference>
<keyword evidence="4" id="KW-1185">Reference proteome</keyword>